<dbReference type="PANTHER" id="PTHR14593">
    <property type="entry name" value="WD REPEAT-CONTAINING PROTEIN 11"/>
    <property type="match status" value="1"/>
</dbReference>
<name>A0A0R3S5M6_9BILA</name>
<evidence type="ECO:0000259" key="2">
    <source>
        <dbReference type="Pfam" id="PF23753"/>
    </source>
</evidence>
<dbReference type="InterPro" id="IPR015943">
    <property type="entry name" value="WD40/YVTN_repeat-like_dom_sf"/>
</dbReference>
<accession>A0A0R3S5M6</accession>
<dbReference type="InterPro" id="IPR039694">
    <property type="entry name" value="WDR11"/>
</dbReference>
<dbReference type="WBParaSite" id="EEL_0001009501-mRNA-1">
    <property type="protein sequence ID" value="EEL_0001009501-mRNA-1"/>
    <property type="gene ID" value="EEL_0001009501"/>
</dbReference>
<dbReference type="Proteomes" id="UP000050640">
    <property type="component" value="Unplaced"/>
</dbReference>
<evidence type="ECO:0000259" key="1">
    <source>
        <dbReference type="Pfam" id="PF23752"/>
    </source>
</evidence>
<dbReference type="Pfam" id="PF23752">
    <property type="entry name" value="Beta-prop_WDR11_2nd"/>
    <property type="match status" value="1"/>
</dbReference>
<reference evidence="4" key="1">
    <citation type="submission" date="2017-02" db="UniProtKB">
        <authorList>
            <consortium name="WormBaseParasite"/>
        </authorList>
    </citation>
    <scope>IDENTIFICATION</scope>
</reference>
<sequence length="733" mass="82692">MFVNNVLLHKAPSGGGTSLLVFGSPSVAVPIMQIEYHNALPNILFAATQYEIACIELECCCIIWRYSCHASLLRLMTCSERDVFVTVYSNGIIEWRCCTIMEDEKGKTTLNYELLYSGETQRQTHHCRISAAALCPITQTTVALLYNSGNISIYQLSLKEDNMVLPYRARYITNIINVDDDLCCSVNGHLKMSNIAQMFSLGQGITTVRMQPEHTEENSKKMQLTALGNNQGIVRLVDISTGIIFRELHIHTCPIKCIDWCGSHKLISAAYVHSLSTSSLVKNDIFITDIRTGECRRLRPEVEETPVEMLRVSFYHCYVAIGFRSEPLEIWHLKSIRLLRRMSRSCPIIVDMAWSGKHHAAKQIAHGDEPVFRENLVVLDEECHLYHVVVKGLHVRDGKEVNSQQYNSISTSVSFLDIDLHGICPLVVCSDNSFRCISFVSAETHHHSDLPLLLEIDSSQLLTAVSKDDSKLLFLHELLKLNDGIPYDCNSLHRYPVVHRLFGERWLYDLWSVVISTLQGTSLSSRLQIFWSPSHLKRRAEQLLACLMCLPDLNSAQIDTLVHLAVVLQKRDWAMQLLLGSHEECRTSALRACLLASNVSSEGAQSIIKLVATNLIANECMTDGVQMLFLIGHGDDACRYLQAHGFWSKSYHFAKLGFDDWKDVGNKWNLCSLLAANIGDWNRLTTLLTQNSKVAVARHLLKTVEARSVFVAYRPPEESSDEILEIMPPTSDR</sequence>
<keyword evidence="3" id="KW-1185">Reference proteome</keyword>
<dbReference type="STRING" id="1147741.A0A0R3S5M6"/>
<dbReference type="SUPFAM" id="SSF50978">
    <property type="entry name" value="WD40 repeat-like"/>
    <property type="match status" value="1"/>
</dbReference>
<dbReference type="Gene3D" id="2.130.10.10">
    <property type="entry name" value="YVTN repeat-like/Quinoprotein amine dehydrogenase"/>
    <property type="match status" value="1"/>
</dbReference>
<dbReference type="GO" id="GO:0005737">
    <property type="term" value="C:cytoplasm"/>
    <property type="evidence" value="ECO:0007669"/>
    <property type="project" value="TreeGrafter"/>
</dbReference>
<dbReference type="InterPro" id="IPR057854">
    <property type="entry name" value="TPR_WDR11"/>
</dbReference>
<evidence type="ECO:0000313" key="3">
    <source>
        <dbReference type="Proteomes" id="UP000050640"/>
    </source>
</evidence>
<protein>
    <submittedName>
        <fullName evidence="4">WD repeat-containing protein</fullName>
    </submittedName>
</protein>
<proteinExistence type="predicted"/>
<dbReference type="AlphaFoldDB" id="A0A0R3S5M6"/>
<dbReference type="InterPro" id="IPR057853">
    <property type="entry name" value="Beta-prop_WDR11_2nd"/>
</dbReference>
<feature type="domain" description="WDR11 TPR" evidence="2">
    <location>
        <begin position="558"/>
        <end position="668"/>
    </location>
</feature>
<dbReference type="InterPro" id="IPR036322">
    <property type="entry name" value="WD40_repeat_dom_sf"/>
</dbReference>
<dbReference type="Pfam" id="PF23753">
    <property type="entry name" value="TPR_WDR11"/>
    <property type="match status" value="1"/>
</dbReference>
<dbReference type="PANTHER" id="PTHR14593:SF5">
    <property type="entry name" value="WD REPEAT-CONTAINING PROTEIN 11"/>
    <property type="match status" value="1"/>
</dbReference>
<organism evidence="3 4">
    <name type="scientific">Elaeophora elaphi</name>
    <dbReference type="NCBI Taxonomy" id="1147741"/>
    <lineage>
        <taxon>Eukaryota</taxon>
        <taxon>Metazoa</taxon>
        <taxon>Ecdysozoa</taxon>
        <taxon>Nematoda</taxon>
        <taxon>Chromadorea</taxon>
        <taxon>Rhabditida</taxon>
        <taxon>Spirurina</taxon>
        <taxon>Spiruromorpha</taxon>
        <taxon>Filarioidea</taxon>
        <taxon>Onchocercidae</taxon>
        <taxon>Elaeophora</taxon>
    </lineage>
</organism>
<evidence type="ECO:0000313" key="4">
    <source>
        <dbReference type="WBParaSite" id="EEL_0001009501-mRNA-1"/>
    </source>
</evidence>
<feature type="domain" description="WDR11 second beta-propeller" evidence="1">
    <location>
        <begin position="218"/>
        <end position="342"/>
    </location>
</feature>